<sequence length="1257" mass="138429">MDAIEQSTQNARAHLTQVPVAQLSPDLAQPSEKFIVAVVTLIWPYSSSKKSLSLLLAEPDARLRRPNGQVRATFHGRVAQKIAESHVGIRDTIHLSLAYAKFISNEAVTQTPGRSVAWDAHFEDAVSLEVHRSSEPPLTISVEPQPTVPSHVELAPPSTPVRQTAKHGLETVCGMGSWGSPAFMQSARDSFGGLIDTSRDPFADDGFVPGTGRKRPRYSLQREDWRLVDESESSVDKEVPVDWWEQTLEHELNAEDANGQPSDEPMADAAPLSDSENAPLSVSVFAKPSLELTGSIIERRAGESNNNASQESSDIPGQGPPAFPLPTDTPQIRPIPSPGLPIPSPLVSNHANSTEYFTSWSASTQTEEIRSVPAETASIASPPESAFETREIHESNMTDETPFIESLEPLVMEPIESNIASLQAEAVLDTDSLLHDILAPSTGSEDLPNEVDIETIESPSTVNEPSIAQTDVEIRNDDEVEQPSEDKRLELLSVGDRDLQREDEDIHENMQAVQPEGEIDNEEDSLSDSEMEIQSSGQPHSTSVLDANKVKKTEPTAKPPGDLDSGDEAGASIESLSVPRSRSQSYAEEDVEMVEGEEQYDEEADDYESQYDYDDDEDHHVPRLGTRLEQEEFSGDEANVDNSTDEDSEQERSFPSRPETQEVIVLDSDSEDEPAPSHPAVSTSQSPDEKDRSQSPRYDQSIQMYADRAESNEESSGSDQSEKIDEANAYESDDQDDRVHDSDKAGESSFEGFSGDENAQGDEQEIALVDLEQNHDVPMAELEHEEQDRDSDLIAGIESEMEQVADQSSDEEQPGDAYRSVPDVPEAIDQLPHQDNENMADPVVLSDTEKIDTFFDMDGASDTDISLSFEEDAADFISAPEQPIETTEITYLDPQVEPLTPEIIVSLSEQQLPTPDPTQESALPNQRGEPKTSLTGEQNEQLDLDAHFPHMRAAGSIPPENIEDVPAPENAHDPLEKEFGLDGATDYPSERQPLEVVISTEAPETPEVVVTEPQPSNPDRNAPGLRSKYSYFAPLATLIDHYNALVDTISIVHEVSPIAKAKTGSKDWFMTIQLTDPSMAGTTLQAQMFRRYKSTFPSLFEGNAVLLRDFKVRSFNHTIMIVSAETSAWAVFDGSSPDAQVKGPPVEYGSEESEYALELHQWYTDMGSARIADHQLQASIERESMDRETWVTSQPPSESESPDSTRSSRRTRRGRHSGRVTIHSLRDGTRYIEVGSPNSRGSDSIHELRDGTVYSNP</sequence>
<organism evidence="3 4">
    <name type="scientific">Penicillium antarcticum</name>
    <dbReference type="NCBI Taxonomy" id="416450"/>
    <lineage>
        <taxon>Eukaryota</taxon>
        <taxon>Fungi</taxon>
        <taxon>Dikarya</taxon>
        <taxon>Ascomycota</taxon>
        <taxon>Pezizomycotina</taxon>
        <taxon>Eurotiomycetes</taxon>
        <taxon>Eurotiomycetidae</taxon>
        <taxon>Eurotiales</taxon>
        <taxon>Aspergillaceae</taxon>
        <taxon>Penicillium</taxon>
    </lineage>
</organism>
<feature type="region of interest" description="Disordered" evidence="1">
    <location>
        <begin position="255"/>
        <end position="275"/>
    </location>
</feature>
<reference evidence="4" key="1">
    <citation type="journal article" date="2017" name="Nat. Microbiol.">
        <title>Global analysis of biosynthetic gene clusters reveals vast potential of secondary metabolite production in Penicillium species.</title>
        <authorList>
            <person name="Nielsen J.C."/>
            <person name="Grijseels S."/>
            <person name="Prigent S."/>
            <person name="Ji B."/>
            <person name="Dainat J."/>
            <person name="Nielsen K.F."/>
            <person name="Frisvad J.C."/>
            <person name="Workman M."/>
            <person name="Nielsen J."/>
        </authorList>
    </citation>
    <scope>NUCLEOTIDE SEQUENCE [LARGE SCALE GENOMIC DNA]</scope>
    <source>
        <strain evidence="4">IBT 31811</strain>
    </source>
</reference>
<feature type="region of interest" description="Disordered" evidence="1">
    <location>
        <begin position="911"/>
        <end position="936"/>
    </location>
</feature>
<dbReference type="EMBL" id="MDYN01000004">
    <property type="protein sequence ID" value="OQD88057.1"/>
    <property type="molecule type" value="Genomic_DNA"/>
</dbReference>
<dbReference type="InterPro" id="IPR011564">
    <property type="entry name" value="Telomer_end-bd_POT1/Cdc13"/>
</dbReference>
<feature type="compositionally biased region" description="Polar residues" evidence="1">
    <location>
        <begin position="532"/>
        <end position="545"/>
    </location>
</feature>
<dbReference type="Pfam" id="PF02765">
    <property type="entry name" value="POT1"/>
    <property type="match status" value="1"/>
</dbReference>
<evidence type="ECO:0000313" key="4">
    <source>
        <dbReference type="Proteomes" id="UP000191672"/>
    </source>
</evidence>
<feature type="compositionally biased region" description="Low complexity" evidence="1">
    <location>
        <begin position="1196"/>
        <end position="1205"/>
    </location>
</feature>
<dbReference type="Gene3D" id="2.40.50.140">
    <property type="entry name" value="Nucleic acid-binding proteins"/>
    <property type="match status" value="1"/>
</dbReference>
<evidence type="ECO:0000259" key="2">
    <source>
        <dbReference type="SMART" id="SM00976"/>
    </source>
</evidence>
<proteinExistence type="predicted"/>
<name>A0A1V6QGD9_9EURO</name>
<feature type="region of interest" description="Disordered" evidence="1">
    <location>
        <begin position="455"/>
        <end position="822"/>
    </location>
</feature>
<feature type="region of interest" description="Disordered" evidence="1">
    <location>
        <begin position="303"/>
        <end position="327"/>
    </location>
</feature>
<dbReference type="Proteomes" id="UP000191672">
    <property type="component" value="Unassembled WGS sequence"/>
</dbReference>
<dbReference type="GO" id="GO:0000781">
    <property type="term" value="C:chromosome, telomeric region"/>
    <property type="evidence" value="ECO:0007669"/>
    <property type="project" value="InterPro"/>
</dbReference>
<accession>A0A1V6QGD9</accession>
<feature type="compositionally biased region" description="Acidic residues" evidence="1">
    <location>
        <begin position="587"/>
        <end position="617"/>
    </location>
</feature>
<feature type="compositionally biased region" description="Polar residues" evidence="1">
    <location>
        <begin position="574"/>
        <end position="586"/>
    </location>
</feature>
<feature type="compositionally biased region" description="Polar residues" evidence="1">
    <location>
        <begin position="303"/>
        <end position="315"/>
    </location>
</feature>
<feature type="compositionally biased region" description="Acidic residues" evidence="1">
    <location>
        <begin position="631"/>
        <end position="649"/>
    </location>
</feature>
<dbReference type="InterPro" id="IPR012340">
    <property type="entry name" value="NA-bd_OB-fold"/>
</dbReference>
<feature type="compositionally biased region" description="Polar residues" evidence="1">
    <location>
        <begin position="457"/>
        <end position="469"/>
    </location>
</feature>
<feature type="compositionally biased region" description="Basic and acidic residues" evidence="1">
    <location>
        <begin position="484"/>
        <end position="500"/>
    </location>
</feature>
<feature type="region of interest" description="Disordered" evidence="1">
    <location>
        <begin position="1183"/>
        <end position="1257"/>
    </location>
</feature>
<dbReference type="GO" id="GO:0000723">
    <property type="term" value="P:telomere maintenance"/>
    <property type="evidence" value="ECO:0007669"/>
    <property type="project" value="InterPro"/>
</dbReference>
<evidence type="ECO:0000256" key="1">
    <source>
        <dbReference type="SAM" id="MobiDB-lite"/>
    </source>
</evidence>
<feature type="compositionally biased region" description="Basic residues" evidence="1">
    <location>
        <begin position="1207"/>
        <end position="1218"/>
    </location>
</feature>
<feature type="compositionally biased region" description="Acidic residues" evidence="1">
    <location>
        <begin position="799"/>
        <end position="814"/>
    </location>
</feature>
<feature type="compositionally biased region" description="Basic and acidic residues" evidence="1">
    <location>
        <begin position="618"/>
        <end position="630"/>
    </location>
</feature>
<dbReference type="STRING" id="416450.A0A1V6QGD9"/>
<dbReference type="AlphaFoldDB" id="A0A1V6QGD9"/>
<comment type="caution">
    <text evidence="3">The sequence shown here is derived from an EMBL/GenBank/DDBJ whole genome shotgun (WGS) entry which is preliminary data.</text>
</comment>
<keyword evidence="4" id="KW-1185">Reference proteome</keyword>
<dbReference type="CDD" id="cd04497">
    <property type="entry name" value="hPOT1_OB1_like"/>
    <property type="match status" value="1"/>
</dbReference>
<protein>
    <recommendedName>
        <fullName evidence="2">Telomeric single stranded DNA binding POT1/Cdc13 domain-containing protein</fullName>
    </recommendedName>
</protein>
<dbReference type="SUPFAM" id="SSF50249">
    <property type="entry name" value="Nucleic acid-binding proteins"/>
    <property type="match status" value="1"/>
</dbReference>
<evidence type="ECO:0000313" key="3">
    <source>
        <dbReference type="EMBL" id="OQD88057.1"/>
    </source>
</evidence>
<dbReference type="SMART" id="SM00976">
    <property type="entry name" value="Telo_bind"/>
    <property type="match status" value="1"/>
</dbReference>
<feature type="compositionally biased region" description="Basic and acidic residues" evidence="1">
    <location>
        <begin position="737"/>
        <end position="746"/>
    </location>
</feature>
<feature type="domain" description="Telomeric single stranded DNA binding POT1/Cdc13" evidence="2">
    <location>
        <begin position="1032"/>
        <end position="1164"/>
    </location>
</feature>
<gene>
    <name evidence="3" type="ORF">PENANT_c004G05909</name>
</gene>
<dbReference type="GO" id="GO:0003677">
    <property type="term" value="F:DNA binding"/>
    <property type="evidence" value="ECO:0007669"/>
    <property type="project" value="InterPro"/>
</dbReference>
<feature type="compositionally biased region" description="Acidic residues" evidence="1">
    <location>
        <begin position="517"/>
        <end position="531"/>
    </location>
</feature>
<feature type="compositionally biased region" description="Polar residues" evidence="1">
    <location>
        <begin position="911"/>
        <end position="924"/>
    </location>
</feature>